<dbReference type="InterPro" id="IPR023473">
    <property type="entry name" value="AMMECR1"/>
</dbReference>
<evidence type="ECO:0000313" key="2">
    <source>
        <dbReference type="EMBL" id="MBW6410089.1"/>
    </source>
</evidence>
<name>A0ABS7ANG1_9CLOT</name>
<dbReference type="Gene3D" id="3.40.830.10">
    <property type="entry name" value="LigB-like"/>
    <property type="match status" value="1"/>
</dbReference>
<dbReference type="InterPro" id="IPR027485">
    <property type="entry name" value="AMMECR1_N"/>
</dbReference>
<dbReference type="RefSeq" id="WP_219779148.1">
    <property type="nucleotide sequence ID" value="NZ_JAHXPT010000005.1"/>
</dbReference>
<dbReference type="NCBIfam" id="TIGR04336">
    <property type="entry name" value="AmmeMemoSam_B"/>
    <property type="match status" value="1"/>
</dbReference>
<dbReference type="Gene3D" id="3.30.700.20">
    <property type="entry name" value="Hypothetical protein ph0010, domain 1"/>
    <property type="match status" value="1"/>
</dbReference>
<evidence type="ECO:0000313" key="3">
    <source>
        <dbReference type="Proteomes" id="UP001519921"/>
    </source>
</evidence>
<comment type="caution">
    <text evidence="2">The sequence shown here is derived from an EMBL/GenBank/DDBJ whole genome shotgun (WGS) entry which is preliminary data.</text>
</comment>
<dbReference type="Pfam" id="PF01871">
    <property type="entry name" value="AMMECR1"/>
    <property type="match status" value="1"/>
</dbReference>
<dbReference type="CDD" id="cd07951">
    <property type="entry name" value="ED_3B_N_AMMECR1"/>
    <property type="match status" value="1"/>
</dbReference>
<gene>
    <name evidence="2" type="primary">amrA</name>
    <name evidence="2" type="ORF">KYD98_08285</name>
</gene>
<keyword evidence="3" id="KW-1185">Reference proteome</keyword>
<dbReference type="SUPFAM" id="SSF143447">
    <property type="entry name" value="AMMECR1-like"/>
    <property type="match status" value="1"/>
</dbReference>
<dbReference type="SUPFAM" id="SSF53213">
    <property type="entry name" value="LigB-like"/>
    <property type="match status" value="1"/>
</dbReference>
<dbReference type="PANTHER" id="PTHR13016:SF0">
    <property type="entry name" value="AMME SYNDROME CANDIDATE GENE 1 PROTEIN"/>
    <property type="match status" value="1"/>
</dbReference>
<protein>
    <submittedName>
        <fullName evidence="2">AmmeMemoRadiSam system protein A</fullName>
    </submittedName>
</protein>
<dbReference type="NCBIfam" id="TIGR04335">
    <property type="entry name" value="AmmeMemoSam_A"/>
    <property type="match status" value="1"/>
</dbReference>
<dbReference type="Proteomes" id="UP001519921">
    <property type="component" value="Unassembled WGS sequence"/>
</dbReference>
<dbReference type="Gene3D" id="3.30.1490.150">
    <property type="entry name" value="Hypothetical protein ph0010, domain 2"/>
    <property type="match status" value="1"/>
</dbReference>
<organism evidence="2 3">
    <name type="scientific">Clostridium weizhouense</name>
    <dbReference type="NCBI Taxonomy" id="2859781"/>
    <lineage>
        <taxon>Bacteria</taxon>
        <taxon>Bacillati</taxon>
        <taxon>Bacillota</taxon>
        <taxon>Clostridia</taxon>
        <taxon>Eubacteriales</taxon>
        <taxon>Clostridiaceae</taxon>
        <taxon>Clostridium</taxon>
    </lineage>
</organism>
<dbReference type="PANTHER" id="PTHR13016">
    <property type="entry name" value="AMMECR1 HOMOLOG"/>
    <property type="match status" value="1"/>
</dbReference>
<dbReference type="NCBIfam" id="TIGR00296">
    <property type="entry name" value="TIGR00296 family protein"/>
    <property type="match status" value="1"/>
</dbReference>
<dbReference type="InterPro" id="IPR036071">
    <property type="entry name" value="AMMECR1_dom_sf"/>
</dbReference>
<proteinExistence type="predicted"/>
<dbReference type="InterPro" id="IPR004183">
    <property type="entry name" value="Xdiol_dOase_suB"/>
</dbReference>
<dbReference type="InterPro" id="IPR027623">
    <property type="entry name" value="AmmeMemoSam_A"/>
</dbReference>
<dbReference type="PROSITE" id="PS51112">
    <property type="entry name" value="AMMECR1"/>
    <property type="match status" value="1"/>
</dbReference>
<dbReference type="InterPro" id="IPR002733">
    <property type="entry name" value="AMMECR1_domain"/>
</dbReference>
<dbReference type="Pfam" id="PF02900">
    <property type="entry name" value="LigB"/>
    <property type="match status" value="1"/>
</dbReference>
<evidence type="ECO:0000259" key="1">
    <source>
        <dbReference type="PROSITE" id="PS51112"/>
    </source>
</evidence>
<feature type="domain" description="AMMECR1" evidence="1">
    <location>
        <begin position="297"/>
        <end position="469"/>
    </location>
</feature>
<dbReference type="EMBL" id="JAHXPT010000005">
    <property type="protein sequence ID" value="MBW6410089.1"/>
    <property type="molecule type" value="Genomic_DNA"/>
</dbReference>
<accession>A0ABS7ANG1</accession>
<sequence length="469" mass="53163">MKNILGYYLMPHPPIIIPDIGKGEEKKLESTLNACNKIAKEISDIKPNTIVVITPHATMFSDAIAISNEEKISGDLSKFNCSNIKMNILIDMEFNNKIIQLCADEEIPAVPVDSKFLLQFDRKYELDHGTMVPLYFVNKYYKEYKLVHITYSMIGDLNLYKFGMNIKKVIEELNRKVVIIASGDLSHKLKEEGPYSYSPYGEKFDKEILNNLEKGNVSEIFNMNKTMIEKAGECGLNSILVLLGVTEGSNIKGNILSYEGPFGVGYGVMKFDLEDGNNNTLEYIAKRKEENLRKKLTNLNPYVKLARENLIYYFTHGKKIKDLSNVSNELLNQKHGVFVSLKKFGNLRGCIGTILPTTNSVGEEIIKNSIEAAIHDPRFNPVSESELEDIEISVDVLMDSQPCRKEELNPKKYGVIVSNGYKRGLLLPDLEGVDTIEEQLKIACKKAGLWQNENYNIKKFEVVRYKEGE</sequence>
<reference evidence="2 3" key="1">
    <citation type="submission" date="2021-07" db="EMBL/GenBank/DDBJ databases">
        <title>Clostridium weizhouense sp. nov., an anaerobic bacterium isolated from activated sludge of Petroleum wastewater.</title>
        <authorList>
            <person name="Li Q."/>
        </authorList>
    </citation>
    <scope>NUCLEOTIDE SEQUENCE [LARGE SCALE GENOMIC DNA]</scope>
    <source>
        <strain evidence="2 3">YB-6</strain>
    </source>
</reference>